<accession>A0ABN8R2Z4</accession>
<proteinExistence type="predicted"/>
<organism evidence="1 2">
    <name type="scientific">Porites lobata</name>
    <dbReference type="NCBI Taxonomy" id="104759"/>
    <lineage>
        <taxon>Eukaryota</taxon>
        <taxon>Metazoa</taxon>
        <taxon>Cnidaria</taxon>
        <taxon>Anthozoa</taxon>
        <taxon>Hexacorallia</taxon>
        <taxon>Scleractinia</taxon>
        <taxon>Fungiina</taxon>
        <taxon>Poritidae</taxon>
        <taxon>Porites</taxon>
    </lineage>
</organism>
<comment type="caution">
    <text evidence="1">The sequence shown here is derived from an EMBL/GenBank/DDBJ whole genome shotgun (WGS) entry which is preliminary data.</text>
</comment>
<name>A0ABN8R2Z4_9CNID</name>
<gene>
    <name evidence="1" type="ORF">PLOB_00013347</name>
</gene>
<keyword evidence="2" id="KW-1185">Reference proteome</keyword>
<sequence length="172" mass="19524">MAARTRRSRPVVLRERNERGFALFLQNLKSVLNLLASADELEADVLIQTRSRLVDASGTLSFLLNDMSNGLTNATGIPSNAIQVPVQHLKNSLTHITDLLSSRIEGRNNVDFYDSLDISYSAPLNLSQTGRGRKRYEITKDQLEHLRSLYFSWEAIARILQVSLSTLQRRRR</sequence>
<dbReference type="EMBL" id="CALNXK010000178">
    <property type="protein sequence ID" value="CAH3173067.1"/>
    <property type="molecule type" value="Genomic_DNA"/>
</dbReference>
<evidence type="ECO:0000313" key="2">
    <source>
        <dbReference type="Proteomes" id="UP001159405"/>
    </source>
</evidence>
<dbReference type="Proteomes" id="UP001159405">
    <property type="component" value="Unassembled WGS sequence"/>
</dbReference>
<evidence type="ECO:0000313" key="1">
    <source>
        <dbReference type="EMBL" id="CAH3173067.1"/>
    </source>
</evidence>
<protein>
    <submittedName>
        <fullName evidence="1">Uncharacterized protein</fullName>
    </submittedName>
</protein>
<reference evidence="1 2" key="1">
    <citation type="submission" date="2022-05" db="EMBL/GenBank/DDBJ databases">
        <authorList>
            <consortium name="Genoscope - CEA"/>
            <person name="William W."/>
        </authorList>
    </citation>
    <scope>NUCLEOTIDE SEQUENCE [LARGE SCALE GENOMIC DNA]</scope>
</reference>